<accession>A0A0A9F035</accession>
<evidence type="ECO:0000313" key="1">
    <source>
        <dbReference type="EMBL" id="JAE03511.1"/>
    </source>
</evidence>
<organism evidence="1">
    <name type="scientific">Arundo donax</name>
    <name type="common">Giant reed</name>
    <name type="synonym">Donax arundinaceus</name>
    <dbReference type="NCBI Taxonomy" id="35708"/>
    <lineage>
        <taxon>Eukaryota</taxon>
        <taxon>Viridiplantae</taxon>
        <taxon>Streptophyta</taxon>
        <taxon>Embryophyta</taxon>
        <taxon>Tracheophyta</taxon>
        <taxon>Spermatophyta</taxon>
        <taxon>Magnoliopsida</taxon>
        <taxon>Liliopsida</taxon>
        <taxon>Poales</taxon>
        <taxon>Poaceae</taxon>
        <taxon>PACMAD clade</taxon>
        <taxon>Arundinoideae</taxon>
        <taxon>Arundineae</taxon>
        <taxon>Arundo</taxon>
    </lineage>
</organism>
<reference evidence="1" key="2">
    <citation type="journal article" date="2015" name="Data Brief">
        <title>Shoot transcriptome of the giant reed, Arundo donax.</title>
        <authorList>
            <person name="Barrero R.A."/>
            <person name="Guerrero F.D."/>
            <person name="Moolhuijzen P."/>
            <person name="Goolsby J.A."/>
            <person name="Tidwell J."/>
            <person name="Bellgard S.E."/>
            <person name="Bellgard M.I."/>
        </authorList>
    </citation>
    <scope>NUCLEOTIDE SEQUENCE</scope>
    <source>
        <tissue evidence="1">Shoot tissue taken approximately 20 cm above the soil surface</tissue>
    </source>
</reference>
<dbReference type="AlphaFoldDB" id="A0A0A9F035"/>
<dbReference type="EMBL" id="GBRH01194385">
    <property type="protein sequence ID" value="JAE03511.1"/>
    <property type="molecule type" value="Transcribed_RNA"/>
</dbReference>
<name>A0A0A9F035_ARUDO</name>
<protein>
    <submittedName>
        <fullName evidence="1">Uncharacterized protein</fullName>
    </submittedName>
</protein>
<sequence>MFPRETPVSALSSSYRVCNRLCRNRRCTKQYQHWNCI</sequence>
<proteinExistence type="predicted"/>
<reference evidence="1" key="1">
    <citation type="submission" date="2014-09" db="EMBL/GenBank/DDBJ databases">
        <authorList>
            <person name="Magalhaes I.L.F."/>
            <person name="Oliveira U."/>
            <person name="Santos F.R."/>
            <person name="Vidigal T.H.D.A."/>
            <person name="Brescovit A.D."/>
            <person name="Santos A.J."/>
        </authorList>
    </citation>
    <scope>NUCLEOTIDE SEQUENCE</scope>
    <source>
        <tissue evidence="1">Shoot tissue taken approximately 20 cm above the soil surface</tissue>
    </source>
</reference>